<dbReference type="GO" id="GO:0004315">
    <property type="term" value="F:3-oxoacyl-[acyl-carrier-protein] synthase activity"/>
    <property type="evidence" value="ECO:0007669"/>
    <property type="project" value="UniProtKB-EC"/>
</dbReference>
<evidence type="ECO:0000313" key="4">
    <source>
        <dbReference type="Ensembl" id="ENSACCP00020017289.1"/>
    </source>
</evidence>
<evidence type="ECO:0000256" key="1">
    <source>
        <dbReference type="ARBA" id="ARBA00013191"/>
    </source>
</evidence>
<name>A0A663EZ16_AQUCH</name>
<feature type="domain" description="Beta-ketoacyl synthase-like N-terminal" evidence="3">
    <location>
        <begin position="42"/>
        <end position="82"/>
    </location>
</feature>
<dbReference type="PANTHER" id="PTHR11712:SF336">
    <property type="entry name" value="3-OXOACYL-[ACYL-CARRIER-PROTEIN] SYNTHASE, MITOCHONDRIAL"/>
    <property type="match status" value="1"/>
</dbReference>
<accession>A0A663EZ16</accession>
<dbReference type="InterPro" id="IPR016039">
    <property type="entry name" value="Thiolase-like"/>
</dbReference>
<reference evidence="4" key="1">
    <citation type="submission" date="2025-08" db="UniProtKB">
        <authorList>
            <consortium name="Ensembl"/>
        </authorList>
    </citation>
    <scope>IDENTIFICATION</scope>
</reference>
<dbReference type="EC" id="2.3.1.41" evidence="1"/>
<dbReference type="InterPro" id="IPR014030">
    <property type="entry name" value="Ketoacyl_synth_N"/>
</dbReference>
<reference evidence="4" key="2">
    <citation type="submission" date="2025-09" db="UniProtKB">
        <authorList>
            <consortium name="Ensembl"/>
        </authorList>
    </citation>
    <scope>IDENTIFICATION</scope>
</reference>
<dbReference type="PANTHER" id="PTHR11712">
    <property type="entry name" value="POLYKETIDE SYNTHASE-RELATED"/>
    <property type="match status" value="1"/>
</dbReference>
<proteinExistence type="predicted"/>
<dbReference type="Pfam" id="PF00109">
    <property type="entry name" value="ketoacyl-synt"/>
    <property type="match status" value="1"/>
</dbReference>
<dbReference type="GeneTree" id="ENSGT00960000189415"/>
<dbReference type="Gene3D" id="3.40.47.10">
    <property type="match status" value="1"/>
</dbReference>
<protein>
    <recommendedName>
        <fullName evidence="1">beta-ketoacyl-[acyl-carrier-protein] synthase I</fullName>
        <ecNumber evidence="1">2.3.1.41</ecNumber>
    </recommendedName>
</protein>
<dbReference type="GO" id="GO:0006633">
    <property type="term" value="P:fatty acid biosynthetic process"/>
    <property type="evidence" value="ECO:0007669"/>
    <property type="project" value="TreeGrafter"/>
</dbReference>
<sequence length="103" mass="11157">MFSQCSQDLLTMANLHLRGLNLNLHLRNHRRAFSKSLPACRRKVVVTGIGLVSPLGVGTQFVWKRLLQGDSGIASLDGEEYAGVPCKVAACVPRGNKEELGPS</sequence>
<evidence type="ECO:0000259" key="3">
    <source>
        <dbReference type="Pfam" id="PF00109"/>
    </source>
</evidence>
<evidence type="ECO:0000313" key="5">
    <source>
        <dbReference type="Proteomes" id="UP000472275"/>
    </source>
</evidence>
<dbReference type="InterPro" id="IPR000794">
    <property type="entry name" value="Beta-ketoacyl_synthase"/>
</dbReference>
<dbReference type="InParanoid" id="A0A663EZ16"/>
<keyword evidence="5" id="KW-1185">Reference proteome</keyword>
<evidence type="ECO:0000256" key="2">
    <source>
        <dbReference type="ARBA" id="ARBA00022679"/>
    </source>
</evidence>
<dbReference type="AlphaFoldDB" id="A0A663EZ16"/>
<dbReference type="GO" id="GO:0005739">
    <property type="term" value="C:mitochondrion"/>
    <property type="evidence" value="ECO:0007669"/>
    <property type="project" value="TreeGrafter"/>
</dbReference>
<dbReference type="Ensembl" id="ENSACCT00020018045.1">
    <property type="protein sequence ID" value="ENSACCP00020017289.1"/>
    <property type="gene ID" value="ENSACCG00020011870.1"/>
</dbReference>
<keyword evidence="2" id="KW-0808">Transferase</keyword>
<dbReference type="SUPFAM" id="SSF53901">
    <property type="entry name" value="Thiolase-like"/>
    <property type="match status" value="1"/>
</dbReference>
<organism evidence="4 5">
    <name type="scientific">Aquila chrysaetos chrysaetos</name>
    <dbReference type="NCBI Taxonomy" id="223781"/>
    <lineage>
        <taxon>Eukaryota</taxon>
        <taxon>Metazoa</taxon>
        <taxon>Chordata</taxon>
        <taxon>Craniata</taxon>
        <taxon>Vertebrata</taxon>
        <taxon>Euteleostomi</taxon>
        <taxon>Archelosauria</taxon>
        <taxon>Archosauria</taxon>
        <taxon>Dinosauria</taxon>
        <taxon>Saurischia</taxon>
        <taxon>Theropoda</taxon>
        <taxon>Coelurosauria</taxon>
        <taxon>Aves</taxon>
        <taxon>Neognathae</taxon>
        <taxon>Neoaves</taxon>
        <taxon>Telluraves</taxon>
        <taxon>Accipitrimorphae</taxon>
        <taxon>Accipitriformes</taxon>
        <taxon>Accipitridae</taxon>
        <taxon>Accipitrinae</taxon>
        <taxon>Aquila</taxon>
    </lineage>
</organism>
<dbReference type="Proteomes" id="UP000472275">
    <property type="component" value="Chromosome 3"/>
</dbReference>